<dbReference type="InterPro" id="IPR013022">
    <property type="entry name" value="Xyl_isomerase-like_TIM-brl"/>
</dbReference>
<evidence type="ECO:0000259" key="1">
    <source>
        <dbReference type="Pfam" id="PF01261"/>
    </source>
</evidence>
<keyword evidence="3" id="KW-1185">Reference proteome</keyword>
<reference evidence="3" key="1">
    <citation type="submission" date="2016-10" db="EMBL/GenBank/DDBJ databases">
        <authorList>
            <person name="Varghese N."/>
            <person name="Submissions S."/>
        </authorList>
    </citation>
    <scope>NUCLEOTIDE SEQUENCE [LARGE SCALE GENOMIC DNA]</scope>
    <source>
        <strain evidence="3">CGMCC 1.10784</strain>
    </source>
</reference>
<dbReference type="AlphaFoldDB" id="A0A1I2B3X0"/>
<dbReference type="PANTHER" id="PTHR12110:SF53">
    <property type="entry name" value="BLR5974 PROTEIN"/>
    <property type="match status" value="1"/>
</dbReference>
<dbReference type="RefSeq" id="WP_091187170.1">
    <property type="nucleotide sequence ID" value="NZ_FOMT01000003.1"/>
</dbReference>
<dbReference type="SUPFAM" id="SSF51658">
    <property type="entry name" value="Xylose isomerase-like"/>
    <property type="match status" value="1"/>
</dbReference>
<name>A0A1I2B3X0_9BACL</name>
<dbReference type="InterPro" id="IPR050312">
    <property type="entry name" value="IolE/XylAMocC-like"/>
</dbReference>
<dbReference type="EMBL" id="FOMT01000003">
    <property type="protein sequence ID" value="SFE50882.1"/>
    <property type="molecule type" value="Genomic_DNA"/>
</dbReference>
<dbReference type="GO" id="GO:0016853">
    <property type="term" value="F:isomerase activity"/>
    <property type="evidence" value="ECO:0007669"/>
    <property type="project" value="UniProtKB-KW"/>
</dbReference>
<dbReference type="OrthoDB" id="256906at2"/>
<proteinExistence type="predicted"/>
<organism evidence="2 3">
    <name type="scientific">Paenibacillus catalpae</name>
    <dbReference type="NCBI Taxonomy" id="1045775"/>
    <lineage>
        <taxon>Bacteria</taxon>
        <taxon>Bacillati</taxon>
        <taxon>Bacillota</taxon>
        <taxon>Bacilli</taxon>
        <taxon>Bacillales</taxon>
        <taxon>Paenibacillaceae</taxon>
        <taxon>Paenibacillus</taxon>
    </lineage>
</organism>
<protein>
    <submittedName>
        <fullName evidence="2">Sugar phosphate isomerase/epimerase</fullName>
    </submittedName>
</protein>
<feature type="domain" description="Xylose isomerase-like TIM barrel" evidence="1">
    <location>
        <begin position="25"/>
        <end position="271"/>
    </location>
</feature>
<keyword evidence="2" id="KW-0413">Isomerase</keyword>
<dbReference type="STRING" id="1045775.SAMN05216378_3365"/>
<dbReference type="PANTHER" id="PTHR12110">
    <property type="entry name" value="HYDROXYPYRUVATE ISOMERASE"/>
    <property type="match status" value="1"/>
</dbReference>
<evidence type="ECO:0000313" key="3">
    <source>
        <dbReference type="Proteomes" id="UP000198855"/>
    </source>
</evidence>
<dbReference type="Gene3D" id="3.20.20.150">
    <property type="entry name" value="Divalent-metal-dependent TIM barrel enzymes"/>
    <property type="match status" value="1"/>
</dbReference>
<dbReference type="InterPro" id="IPR036237">
    <property type="entry name" value="Xyl_isomerase-like_sf"/>
</dbReference>
<sequence>MKIGLSTYSLLGALNSGEMTVLDAIDWIKENGGEHMEIVPYGFTLVDNPELTDAVREKAKAVGIELSNYSMPANFVQPDEPSFEAEMDRVKAHVDLVHRLGIKHMRHDVTAFSIEKEQTTIAWFEESLPLIIKGSRIIADYAAQFGITTTIENHGFSVQASDRVQRVLQAVDRPNFKTTLDVGNFMCVDENPVIGVMKNLPYASLVHFKDFYFRSFDESPGGGDWFRTSNGNYLRGAIVGHGEIPLRRIVKLIKGSGYDGNVTVEFEGMEECKMASRIAMDNLRQLWQEA</sequence>
<accession>A0A1I2B3X0</accession>
<evidence type="ECO:0000313" key="2">
    <source>
        <dbReference type="EMBL" id="SFE50882.1"/>
    </source>
</evidence>
<gene>
    <name evidence="2" type="ORF">SAMN05216378_3365</name>
</gene>
<dbReference type="Proteomes" id="UP000198855">
    <property type="component" value="Unassembled WGS sequence"/>
</dbReference>
<dbReference type="Pfam" id="PF01261">
    <property type="entry name" value="AP_endonuc_2"/>
    <property type="match status" value="1"/>
</dbReference>